<name>A0A1J5QSU3_9ZZZZ</name>
<comment type="caution">
    <text evidence="3">The sequence shown here is derived from an EMBL/GenBank/DDBJ whole genome shotgun (WGS) entry which is preliminary data.</text>
</comment>
<dbReference type="Pfam" id="PF16747">
    <property type="entry name" value="Adhesin_E"/>
    <property type="match status" value="1"/>
</dbReference>
<feature type="domain" description="Surface-adhesin protein E-like" evidence="2">
    <location>
        <begin position="25"/>
        <end position="128"/>
    </location>
</feature>
<feature type="compositionally biased region" description="Basic and acidic residues" evidence="1">
    <location>
        <begin position="152"/>
        <end position="168"/>
    </location>
</feature>
<feature type="region of interest" description="Disordered" evidence="1">
    <location>
        <begin position="147"/>
        <end position="205"/>
    </location>
</feature>
<gene>
    <name evidence="3" type="ORF">GALL_352860</name>
</gene>
<feature type="compositionally biased region" description="Pro residues" evidence="1">
    <location>
        <begin position="187"/>
        <end position="197"/>
    </location>
</feature>
<evidence type="ECO:0000256" key="1">
    <source>
        <dbReference type="SAM" id="MobiDB-lite"/>
    </source>
</evidence>
<accession>A0A1J5QSU3</accession>
<protein>
    <recommendedName>
        <fullName evidence="2">Surface-adhesin protein E-like domain-containing protein</fullName>
    </recommendedName>
</protein>
<evidence type="ECO:0000259" key="2">
    <source>
        <dbReference type="Pfam" id="PF16747"/>
    </source>
</evidence>
<evidence type="ECO:0000313" key="3">
    <source>
        <dbReference type="EMBL" id="OIQ82932.1"/>
    </source>
</evidence>
<dbReference type="AlphaFoldDB" id="A0A1J5QSU3"/>
<sequence length="205" mass="22386">MRFIFPILQFLLALLLPNVAAAADWVALPGAGSADQYFYDRSKLTIKEDEITFWKKVVFKTPQDRHGQTAASGLLRERLNCADHTAKLVSYLYYSAAGETIEYVAQDDSDSAPIIPDTVGDAFERVLCPMVWHKQEEARIKAEQKAAAAELAARKRDEAKPEAGDEKTPPPATAGVPGGKTEQEKPPAAPPGAPLPAPQIIEQLY</sequence>
<dbReference type="EMBL" id="MLJW01000753">
    <property type="protein sequence ID" value="OIQ82932.1"/>
    <property type="molecule type" value="Genomic_DNA"/>
</dbReference>
<reference evidence="3" key="1">
    <citation type="submission" date="2016-10" db="EMBL/GenBank/DDBJ databases">
        <title>Sequence of Gallionella enrichment culture.</title>
        <authorList>
            <person name="Poehlein A."/>
            <person name="Muehling M."/>
            <person name="Daniel R."/>
        </authorList>
    </citation>
    <scope>NUCLEOTIDE SEQUENCE</scope>
</reference>
<proteinExistence type="predicted"/>
<dbReference type="InterPro" id="IPR031939">
    <property type="entry name" value="Adhesin_E-like"/>
</dbReference>
<organism evidence="3">
    <name type="scientific">mine drainage metagenome</name>
    <dbReference type="NCBI Taxonomy" id="410659"/>
    <lineage>
        <taxon>unclassified sequences</taxon>
        <taxon>metagenomes</taxon>
        <taxon>ecological metagenomes</taxon>
    </lineage>
</organism>